<dbReference type="Pfam" id="PF07690">
    <property type="entry name" value="MFS_1"/>
    <property type="match status" value="1"/>
</dbReference>
<keyword evidence="3" id="KW-1003">Cell membrane</keyword>
<dbReference type="RefSeq" id="WP_126628112.1">
    <property type="nucleotide sequence ID" value="NZ_BIFT01000001.1"/>
</dbReference>
<reference evidence="11" key="1">
    <citation type="submission" date="2018-12" db="EMBL/GenBank/DDBJ databases">
        <title>Tengunoibacter tsumagoiensis gen. nov., sp. nov., Dictyobacter kobayashii sp. nov., D. alpinus sp. nov., and D. joshuensis sp. nov. and description of Dictyobacteraceae fam. nov. within the order Ktedonobacterales isolated from Tengu-no-mugimeshi.</title>
        <authorList>
            <person name="Wang C.M."/>
            <person name="Zheng Y."/>
            <person name="Sakai Y."/>
            <person name="Toyoda A."/>
            <person name="Minakuchi Y."/>
            <person name="Abe K."/>
            <person name="Yokota A."/>
            <person name="Yabe S."/>
        </authorList>
    </citation>
    <scope>NUCLEOTIDE SEQUENCE [LARGE SCALE GENOMIC DNA]</scope>
    <source>
        <strain evidence="11">Uno16</strain>
    </source>
</reference>
<dbReference type="EMBL" id="BIFT01000001">
    <property type="protein sequence ID" value="GCE27827.1"/>
    <property type="molecule type" value="Genomic_DNA"/>
</dbReference>
<evidence type="ECO:0000256" key="3">
    <source>
        <dbReference type="ARBA" id="ARBA00022475"/>
    </source>
</evidence>
<feature type="transmembrane region" description="Helical" evidence="8">
    <location>
        <begin position="150"/>
        <end position="175"/>
    </location>
</feature>
<feature type="transmembrane region" description="Helical" evidence="8">
    <location>
        <begin position="322"/>
        <end position="344"/>
    </location>
</feature>
<feature type="transmembrane region" description="Helical" evidence="8">
    <location>
        <begin position="256"/>
        <end position="277"/>
    </location>
</feature>
<keyword evidence="4 8" id="KW-0812">Transmembrane</keyword>
<evidence type="ECO:0000259" key="9">
    <source>
        <dbReference type="PROSITE" id="PS50850"/>
    </source>
</evidence>
<dbReference type="Gene3D" id="1.20.1250.20">
    <property type="entry name" value="MFS general substrate transporter like domains"/>
    <property type="match status" value="1"/>
</dbReference>
<evidence type="ECO:0000256" key="6">
    <source>
        <dbReference type="ARBA" id="ARBA00023136"/>
    </source>
</evidence>
<feature type="transmembrane region" description="Helical" evidence="8">
    <location>
        <begin position="356"/>
        <end position="376"/>
    </location>
</feature>
<dbReference type="Proteomes" id="UP000287171">
    <property type="component" value="Unassembled WGS sequence"/>
</dbReference>
<dbReference type="PANTHER" id="PTHR43266">
    <property type="entry name" value="MACROLIDE-EFFLUX PROTEIN"/>
    <property type="match status" value="1"/>
</dbReference>
<evidence type="ECO:0000256" key="1">
    <source>
        <dbReference type="ARBA" id="ARBA00004651"/>
    </source>
</evidence>
<dbReference type="GO" id="GO:0022857">
    <property type="term" value="F:transmembrane transporter activity"/>
    <property type="evidence" value="ECO:0007669"/>
    <property type="project" value="InterPro"/>
</dbReference>
<proteinExistence type="predicted"/>
<keyword evidence="2" id="KW-0813">Transport</keyword>
<organism evidence="10 11">
    <name type="scientific">Dictyobacter alpinus</name>
    <dbReference type="NCBI Taxonomy" id="2014873"/>
    <lineage>
        <taxon>Bacteria</taxon>
        <taxon>Bacillati</taxon>
        <taxon>Chloroflexota</taxon>
        <taxon>Ktedonobacteria</taxon>
        <taxon>Ktedonobacterales</taxon>
        <taxon>Dictyobacteraceae</taxon>
        <taxon>Dictyobacter</taxon>
    </lineage>
</organism>
<dbReference type="PANTHER" id="PTHR43266:SF2">
    <property type="entry name" value="MAJOR FACILITATOR SUPERFAMILY (MFS) PROFILE DOMAIN-CONTAINING PROTEIN"/>
    <property type="match status" value="1"/>
</dbReference>
<evidence type="ECO:0000256" key="2">
    <source>
        <dbReference type="ARBA" id="ARBA00022448"/>
    </source>
</evidence>
<dbReference type="AlphaFoldDB" id="A0A402B930"/>
<protein>
    <submittedName>
        <fullName evidence="10">MFS transporter</fullName>
    </submittedName>
</protein>
<dbReference type="GO" id="GO:0005886">
    <property type="term" value="C:plasma membrane"/>
    <property type="evidence" value="ECO:0007669"/>
    <property type="project" value="UniProtKB-SubCell"/>
</dbReference>
<dbReference type="InterPro" id="IPR020846">
    <property type="entry name" value="MFS_dom"/>
</dbReference>
<evidence type="ECO:0000256" key="4">
    <source>
        <dbReference type="ARBA" id="ARBA00022692"/>
    </source>
</evidence>
<evidence type="ECO:0000256" key="7">
    <source>
        <dbReference type="SAM" id="MobiDB-lite"/>
    </source>
</evidence>
<comment type="caution">
    <text evidence="10">The sequence shown here is derived from an EMBL/GenBank/DDBJ whole genome shotgun (WGS) entry which is preliminary data.</text>
</comment>
<feature type="transmembrane region" description="Helical" evidence="8">
    <location>
        <begin position="111"/>
        <end position="129"/>
    </location>
</feature>
<dbReference type="InterPro" id="IPR011701">
    <property type="entry name" value="MFS"/>
</dbReference>
<feature type="transmembrane region" description="Helical" evidence="8">
    <location>
        <begin position="289"/>
        <end position="310"/>
    </location>
</feature>
<feature type="transmembrane region" description="Helical" evidence="8">
    <location>
        <begin position="187"/>
        <end position="207"/>
    </location>
</feature>
<keyword evidence="6 8" id="KW-0472">Membrane</keyword>
<gene>
    <name evidence="10" type="ORF">KDA_33110</name>
</gene>
<feature type="transmembrane region" description="Helical" evidence="8">
    <location>
        <begin position="396"/>
        <end position="415"/>
    </location>
</feature>
<feature type="region of interest" description="Disordered" evidence="7">
    <location>
        <begin position="456"/>
        <end position="478"/>
    </location>
</feature>
<evidence type="ECO:0000313" key="10">
    <source>
        <dbReference type="EMBL" id="GCE27827.1"/>
    </source>
</evidence>
<feature type="transmembrane region" description="Helical" evidence="8">
    <location>
        <begin position="427"/>
        <end position="445"/>
    </location>
</feature>
<comment type="subcellular location">
    <subcellularLocation>
        <location evidence="1">Cell membrane</location>
        <topology evidence="1">Multi-pass membrane protein</topology>
    </subcellularLocation>
</comment>
<sequence>MAIAHSNKGFLTLLKKKNFLRLWLAQLISMTIFNATNYALIMLIHSITESTFMIGLAVICFSVPAVVFGAPAGVFVDRMNKRRVLWASNCLRAIVTILFAVLLLANRSGMLVLLYLLTFITSSIGQFFTPAEGSAIPMLVDEDELMPALSLFNITFMVSQAVGYVILAPVAIALLPTITLFHMQFDSYFQLYGIIALLYLICAGLILSIPQTGFIQRDEHKPERMPDLTSQTLGIIQNMKAEMQQGWSFISQRKSLLLAVIQLSFVGVLILVIGQVATPIVTDLLHLPSNLMALVFAPAGVGLVLGSIAMPGLAHRLGKPRTVLIGNLGLVLATLLLPLITLYAQWLNPKDWNTNPLLLVAMGSCMFVAGIALDFVNIPAQTAMQELTPEWIKGRVLALQLVLYNAWSIPIILSIGALADLLHIDRVLYLMSATILVFTIWSIYYERKHPLVEKFQKGEEPDASSEQPKELSHQQTID</sequence>
<feature type="transmembrane region" description="Helical" evidence="8">
    <location>
        <begin position="84"/>
        <end position="105"/>
    </location>
</feature>
<keyword evidence="11" id="KW-1185">Reference proteome</keyword>
<feature type="transmembrane region" description="Helical" evidence="8">
    <location>
        <begin position="20"/>
        <end position="44"/>
    </location>
</feature>
<dbReference type="SUPFAM" id="SSF103473">
    <property type="entry name" value="MFS general substrate transporter"/>
    <property type="match status" value="1"/>
</dbReference>
<dbReference type="PROSITE" id="PS50850">
    <property type="entry name" value="MFS"/>
    <property type="match status" value="1"/>
</dbReference>
<evidence type="ECO:0000313" key="11">
    <source>
        <dbReference type="Proteomes" id="UP000287171"/>
    </source>
</evidence>
<feature type="transmembrane region" description="Helical" evidence="8">
    <location>
        <begin position="50"/>
        <end position="72"/>
    </location>
</feature>
<accession>A0A402B930</accession>
<dbReference type="InterPro" id="IPR036259">
    <property type="entry name" value="MFS_trans_sf"/>
</dbReference>
<dbReference type="OrthoDB" id="7820830at2"/>
<name>A0A402B930_9CHLR</name>
<evidence type="ECO:0000256" key="5">
    <source>
        <dbReference type="ARBA" id="ARBA00022989"/>
    </source>
</evidence>
<dbReference type="CDD" id="cd06173">
    <property type="entry name" value="MFS_MefA_like"/>
    <property type="match status" value="1"/>
</dbReference>
<evidence type="ECO:0000256" key="8">
    <source>
        <dbReference type="SAM" id="Phobius"/>
    </source>
</evidence>
<feature type="domain" description="Major facilitator superfamily (MFS) profile" evidence="9">
    <location>
        <begin position="18"/>
        <end position="450"/>
    </location>
</feature>
<keyword evidence="5 8" id="KW-1133">Transmembrane helix</keyword>